<evidence type="ECO:0000256" key="1">
    <source>
        <dbReference type="SAM" id="MobiDB-lite"/>
    </source>
</evidence>
<evidence type="ECO:0000313" key="3">
    <source>
        <dbReference type="Proteomes" id="UP001362999"/>
    </source>
</evidence>
<accession>A0AAW0CQR1</accession>
<organism evidence="2 3">
    <name type="scientific">Favolaschia claudopus</name>
    <dbReference type="NCBI Taxonomy" id="2862362"/>
    <lineage>
        <taxon>Eukaryota</taxon>
        <taxon>Fungi</taxon>
        <taxon>Dikarya</taxon>
        <taxon>Basidiomycota</taxon>
        <taxon>Agaricomycotina</taxon>
        <taxon>Agaricomycetes</taxon>
        <taxon>Agaricomycetidae</taxon>
        <taxon>Agaricales</taxon>
        <taxon>Marasmiineae</taxon>
        <taxon>Mycenaceae</taxon>
        <taxon>Favolaschia</taxon>
    </lineage>
</organism>
<reference evidence="2 3" key="1">
    <citation type="journal article" date="2024" name="J Genomics">
        <title>Draft genome sequencing and assembly of Favolaschia claudopus CIRM-BRFM 2984 isolated from oak limbs.</title>
        <authorList>
            <person name="Navarro D."/>
            <person name="Drula E."/>
            <person name="Chaduli D."/>
            <person name="Cazenave R."/>
            <person name="Ahrendt S."/>
            <person name="Wang J."/>
            <person name="Lipzen A."/>
            <person name="Daum C."/>
            <person name="Barry K."/>
            <person name="Grigoriev I.V."/>
            <person name="Favel A."/>
            <person name="Rosso M.N."/>
            <person name="Martin F."/>
        </authorList>
    </citation>
    <scope>NUCLEOTIDE SEQUENCE [LARGE SCALE GENOMIC DNA]</scope>
    <source>
        <strain evidence="2 3">CIRM-BRFM 2984</strain>
    </source>
</reference>
<evidence type="ECO:0000313" key="2">
    <source>
        <dbReference type="EMBL" id="KAK7040530.1"/>
    </source>
</evidence>
<keyword evidence="3" id="KW-1185">Reference proteome</keyword>
<proteinExistence type="predicted"/>
<sequence length="330" mass="34012">MAPAHPSRRSVSEGAQSDPTTNFAILRHKAFLKKQQRAAKNLTTAVLKDGVSHLATFPYPLHASGIPVKPAHLEKFIRQSHCPTPTCLCLQPAKYINPVVTGPFAGKHAFACKSRSCSYWVVPEDILADTDGSINYEPYPPRGSRLLPPSRHLTVLERDPATVNVRTASPAAAAAVSASPAATIATSPTAAAVLPFSAAAASPSSAATTQSTPVHSPSGTYSSADSSSSGGWSGVRRLLNYRYEDAAKSSAAPVDPFGSTIATAGNLLPALTQSVGKTEPSPPPAAQVIPFFAAATGSDSSSSSSASSQGVGPIYGASESLLSLVVCSIY</sequence>
<name>A0AAW0CQR1_9AGAR</name>
<dbReference type="EMBL" id="JAWWNJ010000015">
    <property type="protein sequence ID" value="KAK7040530.1"/>
    <property type="molecule type" value="Genomic_DNA"/>
</dbReference>
<feature type="region of interest" description="Disordered" evidence="1">
    <location>
        <begin position="205"/>
        <end position="231"/>
    </location>
</feature>
<dbReference type="AlphaFoldDB" id="A0AAW0CQR1"/>
<gene>
    <name evidence="2" type="ORF">R3P38DRAFT_3348985</name>
</gene>
<comment type="caution">
    <text evidence="2">The sequence shown here is derived from an EMBL/GenBank/DDBJ whole genome shotgun (WGS) entry which is preliminary data.</text>
</comment>
<protein>
    <submittedName>
        <fullName evidence="2">Uncharacterized protein</fullName>
    </submittedName>
</protein>
<dbReference type="Proteomes" id="UP001362999">
    <property type="component" value="Unassembled WGS sequence"/>
</dbReference>
<feature type="compositionally biased region" description="Low complexity" evidence="1">
    <location>
        <begin position="205"/>
        <end position="230"/>
    </location>
</feature>